<reference evidence="2" key="1">
    <citation type="journal article" date="2022" name="Mol. Ecol. Resour.">
        <title>The genomes of chicory, endive, great burdock and yacon provide insights into Asteraceae palaeo-polyploidization history and plant inulin production.</title>
        <authorList>
            <person name="Fan W."/>
            <person name="Wang S."/>
            <person name="Wang H."/>
            <person name="Wang A."/>
            <person name="Jiang F."/>
            <person name="Liu H."/>
            <person name="Zhao H."/>
            <person name="Xu D."/>
            <person name="Zhang Y."/>
        </authorList>
    </citation>
    <scope>NUCLEOTIDE SEQUENCE [LARGE SCALE GENOMIC DNA]</scope>
    <source>
        <strain evidence="2">cv. Yunnan</strain>
    </source>
</reference>
<gene>
    <name evidence="1" type="ORF">L1987_64525</name>
</gene>
<organism evidence="1 2">
    <name type="scientific">Smallanthus sonchifolius</name>
    <dbReference type="NCBI Taxonomy" id="185202"/>
    <lineage>
        <taxon>Eukaryota</taxon>
        <taxon>Viridiplantae</taxon>
        <taxon>Streptophyta</taxon>
        <taxon>Embryophyta</taxon>
        <taxon>Tracheophyta</taxon>
        <taxon>Spermatophyta</taxon>
        <taxon>Magnoliopsida</taxon>
        <taxon>eudicotyledons</taxon>
        <taxon>Gunneridae</taxon>
        <taxon>Pentapetalae</taxon>
        <taxon>asterids</taxon>
        <taxon>campanulids</taxon>
        <taxon>Asterales</taxon>
        <taxon>Asteraceae</taxon>
        <taxon>Asteroideae</taxon>
        <taxon>Heliantheae alliance</taxon>
        <taxon>Millerieae</taxon>
        <taxon>Smallanthus</taxon>
    </lineage>
</organism>
<name>A0ACB9BRX1_9ASTR</name>
<proteinExistence type="predicted"/>
<evidence type="ECO:0000313" key="1">
    <source>
        <dbReference type="EMBL" id="KAI3724760.1"/>
    </source>
</evidence>
<comment type="caution">
    <text evidence="1">The sequence shown here is derived from an EMBL/GenBank/DDBJ whole genome shotgun (WGS) entry which is preliminary data.</text>
</comment>
<keyword evidence="2" id="KW-1185">Reference proteome</keyword>
<evidence type="ECO:0000313" key="2">
    <source>
        <dbReference type="Proteomes" id="UP001056120"/>
    </source>
</evidence>
<dbReference type="Proteomes" id="UP001056120">
    <property type="component" value="Linkage Group LG22"/>
</dbReference>
<protein>
    <submittedName>
        <fullName evidence="1">Uncharacterized protein</fullName>
    </submittedName>
</protein>
<accession>A0ACB9BRX1</accession>
<dbReference type="EMBL" id="CM042039">
    <property type="protein sequence ID" value="KAI3724760.1"/>
    <property type="molecule type" value="Genomic_DNA"/>
</dbReference>
<sequence length="734" mass="81388">MTDRVDTSQMGDGQECGIGKLTCYAGQVKLICYLGILIMQKVIRWVLGKAEDFANGAQGNVGKSPFGGSGLARLCFFRKGMGWVGTHDTTMHPTNLESWKRWHWSKESRHCLCMACERCERCPSWDEGRGNGALKLKSDAFSSNIKNCYTRRRTKVQNKATNWSSMLIWKLWKSQDNTRWWADHYYWKLFNIISTPDDTPPIDGNIQGGGCFVSQSTVNTEGTSGKSVAQATGALNPRRATPYNKGSGRGAIRRQRNRAHRSEISQNRYSHLLSDLRVAEFIQEMASIEANEPPVSMRDTRSSPSKETFQPFADSVGRSEIPKVPDFDSQKTNDIAECRLEYYPPEITKEGKCRIIITPEDLKLSAQASCNLPSELEVVYPSTTHNGSRVTKLPVFYQWKPPLCSHCVVFCHNVQQCKHKPPLAGKVVSTATPGTPTQIGQISGNEVPIAPSSKMNPSAPSVDEDGFTVVYKHNKRGPIKLQSKKTKADNQKGETPLAKQHATRVEINKDPSVAPIASKKATTRFNYSRAVQGGKGNSTQQRDVAPLMAKPSVPCVSTNSPVRLVQGGGPSKPSIDLGFESANRFSVLDIPNSIRLNKLTEVQDDLYPPDNGLADSMDLEINNLNSNGNVDYSTNGKYGISDAQKQVILNCIRDFKYVQAEAVEEWSQGEWDFFADKCMEVGLDPENSIIYPDEDTEIDDGEDIDGFDSAHAVSHLKKLGSYVDPVVMKSPNRK</sequence>
<reference evidence="1 2" key="2">
    <citation type="journal article" date="2022" name="Mol. Ecol. Resour.">
        <title>The genomes of chicory, endive, great burdock and yacon provide insights into Asteraceae paleo-polyploidization history and plant inulin production.</title>
        <authorList>
            <person name="Fan W."/>
            <person name="Wang S."/>
            <person name="Wang H."/>
            <person name="Wang A."/>
            <person name="Jiang F."/>
            <person name="Liu H."/>
            <person name="Zhao H."/>
            <person name="Xu D."/>
            <person name="Zhang Y."/>
        </authorList>
    </citation>
    <scope>NUCLEOTIDE SEQUENCE [LARGE SCALE GENOMIC DNA]</scope>
    <source>
        <strain evidence="2">cv. Yunnan</strain>
        <tissue evidence="1">Leaves</tissue>
    </source>
</reference>